<protein>
    <submittedName>
        <fullName evidence="2">Uncharacterized protein</fullName>
    </submittedName>
</protein>
<evidence type="ECO:0000256" key="1">
    <source>
        <dbReference type="SAM" id="MobiDB-lite"/>
    </source>
</evidence>
<proteinExistence type="predicted"/>
<evidence type="ECO:0000313" key="3">
    <source>
        <dbReference type="Proteomes" id="UP000192042"/>
    </source>
</evidence>
<sequence length="156" mass="17492">MTDYLTSFYLENTLRVIEHRKAQRLFDEQQIILHHNTDDLEDMVKLGRMAGAGYVVFGDATIAVPRSAYVNSGYDVTVLVREISVETSQIMWAGQAKYPVAVPEPEQAVVNGTYWAIQVALCSAEKGSTWEQPPVGCKKQTDSSPESRLSVPRRDR</sequence>
<dbReference type="AlphaFoldDB" id="A0A1W1I8C4"/>
<reference evidence="2 3" key="1">
    <citation type="submission" date="2017-03" db="EMBL/GenBank/DDBJ databases">
        <authorList>
            <person name="Afonso C.L."/>
            <person name="Miller P.J."/>
            <person name="Scott M.A."/>
            <person name="Spackman E."/>
            <person name="Goraichik I."/>
            <person name="Dimitrov K.M."/>
            <person name="Suarez D.L."/>
            <person name="Swayne D.E."/>
        </authorList>
    </citation>
    <scope>NUCLEOTIDE SEQUENCE [LARGE SCALE GENOMIC DNA]</scope>
    <source>
        <strain evidence="2">Genome sequencing of Nitrospira japonica strain NJ11</strain>
    </source>
</reference>
<dbReference type="EMBL" id="LT828648">
    <property type="protein sequence ID" value="SLM49250.1"/>
    <property type="molecule type" value="Genomic_DNA"/>
</dbReference>
<feature type="region of interest" description="Disordered" evidence="1">
    <location>
        <begin position="128"/>
        <end position="156"/>
    </location>
</feature>
<dbReference type="RefSeq" id="WP_080887507.1">
    <property type="nucleotide sequence ID" value="NZ_LT828648.1"/>
</dbReference>
<dbReference type="Proteomes" id="UP000192042">
    <property type="component" value="Chromosome I"/>
</dbReference>
<evidence type="ECO:0000313" key="2">
    <source>
        <dbReference type="EMBL" id="SLM49250.1"/>
    </source>
</evidence>
<gene>
    <name evidence="2" type="ORF">NSJP_3083</name>
</gene>
<dbReference type="KEGG" id="nja:NSJP_3083"/>
<accession>A0A1W1I8C4</accession>
<keyword evidence="3" id="KW-1185">Reference proteome</keyword>
<name>A0A1W1I8C4_9BACT</name>
<dbReference type="Gene3D" id="3.40.50.10610">
    <property type="entry name" value="ABC-type transport auxiliary lipoprotein component"/>
    <property type="match status" value="1"/>
</dbReference>
<organism evidence="2 3">
    <name type="scientific">Nitrospira japonica</name>
    <dbReference type="NCBI Taxonomy" id="1325564"/>
    <lineage>
        <taxon>Bacteria</taxon>
        <taxon>Pseudomonadati</taxon>
        <taxon>Nitrospirota</taxon>
        <taxon>Nitrospiria</taxon>
        <taxon>Nitrospirales</taxon>
        <taxon>Nitrospiraceae</taxon>
        <taxon>Nitrospira</taxon>
    </lineage>
</organism>